<dbReference type="AlphaFoldDB" id="A0A158HFE3"/>
<protein>
    <submittedName>
        <fullName evidence="1">Heme oxygenase</fullName>
    </submittedName>
</protein>
<sequence>MQYDLLARLKQETAASHTRLENALDLMRDDWPRDDYVALLERFYGYVAVWENAAGQRMPAHLREFFGARRRAALLAADLCVLTGDQRRADAVPLADPDVDLPALEGLGRVFGSMYVMEGSTLGGRFIAPHVARLFGLANGEGNAYFDGYGARTGSMWNAFRETAAASVAPEQHDDAIKAAIATFDGLHGWLARTRVEAGAGA</sequence>
<evidence type="ECO:0000313" key="2">
    <source>
        <dbReference type="Proteomes" id="UP000054717"/>
    </source>
</evidence>
<accession>A0A158HFE3</accession>
<dbReference type="GO" id="GO:0006788">
    <property type="term" value="P:heme oxidation"/>
    <property type="evidence" value="ECO:0007669"/>
    <property type="project" value="InterPro"/>
</dbReference>
<gene>
    <name evidence="1" type="ORF">AWB66_02290</name>
</gene>
<name>A0A158HFE3_9BURK</name>
<dbReference type="InterPro" id="IPR016084">
    <property type="entry name" value="Haem_Oase-like_multi-hlx"/>
</dbReference>
<dbReference type="InterPro" id="IPR016053">
    <property type="entry name" value="Haem_Oase-like"/>
</dbReference>
<dbReference type="Pfam" id="PF01126">
    <property type="entry name" value="Heme_oxygenase"/>
    <property type="match status" value="1"/>
</dbReference>
<proteinExistence type="predicted"/>
<keyword evidence="2" id="KW-1185">Reference proteome</keyword>
<dbReference type="CDD" id="cd19166">
    <property type="entry name" value="HemeO-bac"/>
    <property type="match status" value="1"/>
</dbReference>
<dbReference type="Gene3D" id="1.20.910.10">
    <property type="entry name" value="Heme oxygenase-like"/>
    <property type="match status" value="1"/>
</dbReference>
<dbReference type="RefSeq" id="WP_087630411.1">
    <property type="nucleotide sequence ID" value="NZ_FCNZ02000007.1"/>
</dbReference>
<organism evidence="1 2">
    <name type="scientific">Caballeronia telluris</name>
    <dbReference type="NCBI Taxonomy" id="326475"/>
    <lineage>
        <taxon>Bacteria</taxon>
        <taxon>Pseudomonadati</taxon>
        <taxon>Pseudomonadota</taxon>
        <taxon>Betaproteobacteria</taxon>
        <taxon>Burkholderiales</taxon>
        <taxon>Burkholderiaceae</taxon>
        <taxon>Caballeronia</taxon>
    </lineage>
</organism>
<evidence type="ECO:0000313" key="1">
    <source>
        <dbReference type="EMBL" id="SAL43142.1"/>
    </source>
</evidence>
<dbReference type="STRING" id="326475.AWB66_02290"/>
<dbReference type="EMBL" id="FCNZ02000007">
    <property type="protein sequence ID" value="SAL43142.1"/>
    <property type="molecule type" value="Genomic_DNA"/>
</dbReference>
<reference evidence="1" key="1">
    <citation type="submission" date="2016-01" db="EMBL/GenBank/DDBJ databases">
        <authorList>
            <person name="Peeters Charlotte."/>
        </authorList>
    </citation>
    <scope>NUCLEOTIDE SEQUENCE</scope>
    <source>
        <strain evidence="1">LMG 22936</strain>
    </source>
</reference>
<dbReference type="SUPFAM" id="SSF48613">
    <property type="entry name" value="Heme oxygenase-like"/>
    <property type="match status" value="1"/>
</dbReference>
<comment type="caution">
    <text evidence="1">The sequence shown here is derived from an EMBL/GenBank/DDBJ whole genome shotgun (WGS) entry which is preliminary data.</text>
</comment>
<dbReference type="GO" id="GO:0004392">
    <property type="term" value="F:heme oxygenase (decyclizing) activity"/>
    <property type="evidence" value="ECO:0007669"/>
    <property type="project" value="InterPro"/>
</dbReference>
<dbReference type="Proteomes" id="UP000054717">
    <property type="component" value="Unassembled WGS sequence"/>
</dbReference>